<dbReference type="EMBL" id="PEZP01000002">
    <property type="protein sequence ID" value="PIT98543.1"/>
    <property type="molecule type" value="Genomic_DNA"/>
</dbReference>
<gene>
    <name evidence="4" type="primary">ftsZ</name>
    <name evidence="9" type="ORF">COT71_00200</name>
</gene>
<keyword evidence="2 4" id="KW-0547">Nucleotide-binding</keyword>
<proteinExistence type="inferred from homology"/>
<dbReference type="PANTHER" id="PTHR30314:SF3">
    <property type="entry name" value="MITOCHONDRIAL DIVISION PROTEIN FSZA"/>
    <property type="match status" value="1"/>
</dbReference>
<feature type="binding site" evidence="4">
    <location>
        <position position="187"/>
    </location>
    <ligand>
        <name>GTP</name>
        <dbReference type="ChEBI" id="CHEBI:37565"/>
    </ligand>
</feature>
<dbReference type="NCBIfam" id="TIGR00065">
    <property type="entry name" value="ftsZ"/>
    <property type="match status" value="1"/>
</dbReference>
<accession>A0A2M6X0F3</accession>
<evidence type="ECO:0000313" key="10">
    <source>
        <dbReference type="Proteomes" id="UP000230731"/>
    </source>
</evidence>
<dbReference type="InterPro" id="IPR003008">
    <property type="entry name" value="Tubulin_FtsZ_GTPase"/>
</dbReference>
<name>A0A2M6X0F3_9BACT</name>
<dbReference type="InterPro" id="IPR000158">
    <property type="entry name" value="Cell_div_FtsZ"/>
</dbReference>
<dbReference type="GO" id="GO:0051258">
    <property type="term" value="P:protein polymerization"/>
    <property type="evidence" value="ECO:0007669"/>
    <property type="project" value="UniProtKB-UniRule"/>
</dbReference>
<keyword evidence="3 4" id="KW-0342">GTP-binding</keyword>
<sequence length="410" mass="43479">MPLKKPTIENVANIKVIGAGGSGNAALNRMIEAKIKGVQFIAVNTDAQALHYSGAPVKIHIGQNLTRGLGAGMDPGVGQQAAEESREDLYESIKGADMVFVTAGFGGGTGTGAVPVISEIAKETGALTVAVVTKPFAFEGQQRMTLAEEGLSELRDRVDAAVIIPNDRLLQIIDKKTSLLDAFRVVDDVLRQGVQGISDLITQHGMVNVDFADIRAIVHNAGSALMGIGRATGENRAAEAARAAIESPLLDVTVDGARGVVFNITAGPDLRMFEVEEAARIITEQVDPSAKVIFGAVIDPEQVEEGELKITAVATGFDNPEVVRQTPRRQYSGAVQFSPFTTAATPPPAAGPEEEPRTHEPHTPVHKPVSYPSARTSAPASDGEDLDVPTFIRRKMREQKEARGRGQDEG</sequence>
<dbReference type="PANTHER" id="PTHR30314">
    <property type="entry name" value="CELL DIVISION PROTEIN FTSZ-RELATED"/>
    <property type="match status" value="1"/>
</dbReference>
<feature type="binding site" evidence="4">
    <location>
        <position position="139"/>
    </location>
    <ligand>
        <name>GTP</name>
        <dbReference type="ChEBI" id="CHEBI:37565"/>
    </ligand>
</feature>
<dbReference type="GO" id="GO:0005737">
    <property type="term" value="C:cytoplasm"/>
    <property type="evidence" value="ECO:0007669"/>
    <property type="project" value="UniProtKB-SubCell"/>
</dbReference>
<comment type="similarity">
    <text evidence="1 4">Belongs to the FtsZ family.</text>
</comment>
<evidence type="ECO:0000256" key="2">
    <source>
        <dbReference type="ARBA" id="ARBA00022741"/>
    </source>
</evidence>
<dbReference type="GO" id="GO:0043093">
    <property type="term" value="P:FtsZ-dependent cytokinesis"/>
    <property type="evidence" value="ECO:0007669"/>
    <property type="project" value="UniProtKB-UniRule"/>
</dbReference>
<feature type="compositionally biased region" description="Basic and acidic residues" evidence="6">
    <location>
        <begin position="398"/>
        <end position="410"/>
    </location>
</feature>
<dbReference type="GO" id="GO:0003924">
    <property type="term" value="F:GTPase activity"/>
    <property type="evidence" value="ECO:0007669"/>
    <property type="project" value="UniProtKB-UniRule"/>
</dbReference>
<keyword evidence="4" id="KW-0717">Septation</keyword>
<keyword evidence="4 9" id="KW-0132">Cell division</keyword>
<dbReference type="HAMAP" id="MF_00909">
    <property type="entry name" value="FtsZ"/>
    <property type="match status" value="1"/>
</dbReference>
<evidence type="ECO:0000256" key="5">
    <source>
        <dbReference type="NCBIfam" id="TIGR00065"/>
    </source>
</evidence>
<dbReference type="Gene3D" id="3.30.1330.20">
    <property type="entry name" value="Tubulin/FtsZ, C-terminal domain"/>
    <property type="match status" value="1"/>
</dbReference>
<keyword evidence="4" id="KW-0963">Cytoplasm</keyword>
<dbReference type="GO" id="GO:0000917">
    <property type="term" value="P:division septum assembly"/>
    <property type="evidence" value="ECO:0007669"/>
    <property type="project" value="UniProtKB-KW"/>
</dbReference>
<evidence type="ECO:0000259" key="8">
    <source>
        <dbReference type="SMART" id="SM00865"/>
    </source>
</evidence>
<dbReference type="Pfam" id="PF00091">
    <property type="entry name" value="Tubulin"/>
    <property type="match status" value="1"/>
</dbReference>
<dbReference type="InterPro" id="IPR024757">
    <property type="entry name" value="FtsZ_C"/>
</dbReference>
<dbReference type="SMART" id="SM00865">
    <property type="entry name" value="Tubulin_C"/>
    <property type="match status" value="1"/>
</dbReference>
<dbReference type="InterPro" id="IPR037103">
    <property type="entry name" value="Tubulin/FtsZ-like_C"/>
</dbReference>
<feature type="domain" description="Tubulin/FtsZ 2-layer sandwich" evidence="8">
    <location>
        <begin position="207"/>
        <end position="326"/>
    </location>
</feature>
<dbReference type="InterPro" id="IPR036525">
    <property type="entry name" value="Tubulin/FtsZ_GTPase_sf"/>
</dbReference>
<dbReference type="SMART" id="SM00864">
    <property type="entry name" value="Tubulin"/>
    <property type="match status" value="1"/>
</dbReference>
<feature type="binding site" evidence="4">
    <location>
        <position position="143"/>
    </location>
    <ligand>
        <name>GTP</name>
        <dbReference type="ChEBI" id="CHEBI:37565"/>
    </ligand>
</feature>
<protein>
    <recommendedName>
        <fullName evidence="4 5">Cell division protein FtsZ</fullName>
    </recommendedName>
</protein>
<comment type="function">
    <text evidence="4">Essential cell division protein that forms a contractile ring structure (Z ring) at the future cell division site. The regulation of the ring assembly controls the timing and the location of cell division. One of the functions of the FtsZ ring is to recruit other cell division proteins to the septum to produce a new cell wall between the dividing cells. Binds GTP and shows GTPase activity.</text>
</comment>
<evidence type="ECO:0000256" key="6">
    <source>
        <dbReference type="SAM" id="MobiDB-lite"/>
    </source>
</evidence>
<keyword evidence="4" id="KW-0131">Cell cycle</keyword>
<evidence type="ECO:0000259" key="7">
    <source>
        <dbReference type="SMART" id="SM00864"/>
    </source>
</evidence>
<comment type="subunit">
    <text evidence="4">Homodimer. Polymerizes to form a dynamic ring structure in a strictly GTP-dependent manner. Interacts directly with several other division proteins.</text>
</comment>
<evidence type="ECO:0000256" key="4">
    <source>
        <dbReference type="HAMAP-Rule" id="MF_00909"/>
    </source>
</evidence>
<feature type="compositionally biased region" description="Basic and acidic residues" evidence="6">
    <location>
        <begin position="354"/>
        <end position="363"/>
    </location>
</feature>
<evidence type="ECO:0000313" key="9">
    <source>
        <dbReference type="EMBL" id="PIT98543.1"/>
    </source>
</evidence>
<dbReference type="Pfam" id="PF12327">
    <property type="entry name" value="FtsZ_C"/>
    <property type="match status" value="1"/>
</dbReference>
<comment type="caution">
    <text evidence="9">The sequence shown here is derived from an EMBL/GenBank/DDBJ whole genome shotgun (WGS) entry which is preliminary data.</text>
</comment>
<dbReference type="CDD" id="cd02201">
    <property type="entry name" value="FtsZ_type1"/>
    <property type="match status" value="1"/>
</dbReference>
<dbReference type="FunFam" id="3.40.50.1440:FF:000001">
    <property type="entry name" value="Cell division protein FtsZ"/>
    <property type="match status" value="1"/>
</dbReference>
<feature type="region of interest" description="Disordered" evidence="6">
    <location>
        <begin position="330"/>
        <end position="410"/>
    </location>
</feature>
<dbReference type="GO" id="GO:0032153">
    <property type="term" value="C:cell division site"/>
    <property type="evidence" value="ECO:0007669"/>
    <property type="project" value="UniProtKB-UniRule"/>
</dbReference>
<dbReference type="InterPro" id="IPR018316">
    <property type="entry name" value="Tubulin/FtsZ_2-layer-sand-dom"/>
</dbReference>
<dbReference type="Proteomes" id="UP000230731">
    <property type="component" value="Unassembled WGS sequence"/>
</dbReference>
<comment type="caution">
    <text evidence="4">Lacks conserved residue(s) required for the propagation of feature annotation.</text>
</comment>
<organism evidence="9 10">
    <name type="scientific">Candidatus Andersenbacteria bacterium CG10_big_fil_rev_8_21_14_0_10_54_11</name>
    <dbReference type="NCBI Taxonomy" id="1974485"/>
    <lineage>
        <taxon>Bacteria</taxon>
        <taxon>Candidatus Anderseniibacteriota</taxon>
    </lineage>
</organism>
<dbReference type="AlphaFoldDB" id="A0A2M6X0F3"/>
<dbReference type="Gene3D" id="3.40.50.1440">
    <property type="entry name" value="Tubulin/FtsZ, GTPase domain"/>
    <property type="match status" value="1"/>
</dbReference>
<feature type="binding site" evidence="4">
    <location>
        <begin position="108"/>
        <end position="110"/>
    </location>
    <ligand>
        <name>GTP</name>
        <dbReference type="ChEBI" id="CHEBI:37565"/>
    </ligand>
</feature>
<dbReference type="PRINTS" id="PR00423">
    <property type="entry name" value="CELLDVISFTSZ"/>
</dbReference>
<evidence type="ECO:0000256" key="3">
    <source>
        <dbReference type="ARBA" id="ARBA00023134"/>
    </source>
</evidence>
<feature type="domain" description="Tubulin/FtsZ GTPase" evidence="7">
    <location>
        <begin position="13"/>
        <end position="205"/>
    </location>
</feature>
<dbReference type="InterPro" id="IPR045061">
    <property type="entry name" value="FtsZ/CetZ"/>
</dbReference>
<dbReference type="GO" id="GO:0005525">
    <property type="term" value="F:GTP binding"/>
    <property type="evidence" value="ECO:0007669"/>
    <property type="project" value="UniProtKB-UniRule"/>
</dbReference>
<comment type="subcellular location">
    <subcellularLocation>
        <location evidence="4">Cytoplasm</location>
    </subcellularLocation>
    <text evidence="4">Assembles at midcell at the inner surface of the cytoplasmic membrane.</text>
</comment>
<reference evidence="10" key="1">
    <citation type="submission" date="2017-09" db="EMBL/GenBank/DDBJ databases">
        <title>Depth-based differentiation of microbial function through sediment-hosted aquifers and enrichment of novel symbionts in the deep terrestrial subsurface.</title>
        <authorList>
            <person name="Probst A.J."/>
            <person name="Ladd B."/>
            <person name="Jarett J.K."/>
            <person name="Geller-Mcgrath D.E."/>
            <person name="Sieber C.M.K."/>
            <person name="Emerson J.B."/>
            <person name="Anantharaman K."/>
            <person name="Thomas B.C."/>
            <person name="Malmstrom R."/>
            <person name="Stieglmeier M."/>
            <person name="Klingl A."/>
            <person name="Woyke T."/>
            <person name="Ryan C.M."/>
            <person name="Banfield J.F."/>
        </authorList>
    </citation>
    <scope>NUCLEOTIDE SEQUENCE [LARGE SCALE GENOMIC DNA]</scope>
</reference>
<dbReference type="SUPFAM" id="SSF55307">
    <property type="entry name" value="Tubulin C-terminal domain-like"/>
    <property type="match status" value="1"/>
</dbReference>
<dbReference type="InterPro" id="IPR008280">
    <property type="entry name" value="Tub_FtsZ_C"/>
</dbReference>
<dbReference type="SUPFAM" id="SSF52490">
    <property type="entry name" value="Tubulin nucleotide-binding domain-like"/>
    <property type="match status" value="1"/>
</dbReference>
<evidence type="ECO:0000256" key="1">
    <source>
        <dbReference type="ARBA" id="ARBA00009690"/>
    </source>
</evidence>